<feature type="domain" description="MADF" evidence="2">
    <location>
        <begin position="17"/>
        <end position="106"/>
    </location>
</feature>
<proteinExistence type="predicted"/>
<evidence type="ECO:0000259" key="2">
    <source>
        <dbReference type="PROSITE" id="PS51029"/>
    </source>
</evidence>
<dbReference type="EMBL" id="WIXE01014563">
    <property type="protein sequence ID" value="KAK5974193.1"/>
    <property type="molecule type" value="Genomic_DNA"/>
</dbReference>
<dbReference type="SMART" id="SM00595">
    <property type="entry name" value="MADF"/>
    <property type="match status" value="1"/>
</dbReference>
<sequence length="260" mass="30173">MERMIVARKMSRDIRRKLVELIELEPSIWDITSDDYCLNDRKKNAWARIMRAMKDEGHVCSMGELKVLWKNLKDQRKRRRTSTTGSAAGREWAYGDMLSFMDKTDFEGNTVRNLDENGNSTVPTFTDSPYVDRLEQSKEAVSIKKKKKEDDPIAMIRSATEVIKTCMEERESEEKRRVPDETGQEARKTNEDKFYHFGNWVAMQLRELDSHTADNKVHIIATVLMTDASISVNLDNDVRRGSYSADRYNTGSRTKDELFP</sequence>
<protein>
    <recommendedName>
        <fullName evidence="2">MADF domain-containing protein</fullName>
    </recommendedName>
</protein>
<keyword evidence="4" id="KW-1185">Reference proteome</keyword>
<dbReference type="PROSITE" id="PS51029">
    <property type="entry name" value="MADF"/>
    <property type="match status" value="1"/>
</dbReference>
<organism evidence="3 4">
    <name type="scientific">Trichostrongylus colubriformis</name>
    <name type="common">Black scour worm</name>
    <dbReference type="NCBI Taxonomy" id="6319"/>
    <lineage>
        <taxon>Eukaryota</taxon>
        <taxon>Metazoa</taxon>
        <taxon>Ecdysozoa</taxon>
        <taxon>Nematoda</taxon>
        <taxon>Chromadorea</taxon>
        <taxon>Rhabditida</taxon>
        <taxon>Rhabditina</taxon>
        <taxon>Rhabditomorpha</taxon>
        <taxon>Strongyloidea</taxon>
        <taxon>Trichostrongylidae</taxon>
        <taxon>Trichostrongylus</taxon>
    </lineage>
</organism>
<dbReference type="Proteomes" id="UP001331761">
    <property type="component" value="Unassembled WGS sequence"/>
</dbReference>
<dbReference type="InterPro" id="IPR006578">
    <property type="entry name" value="MADF-dom"/>
</dbReference>
<evidence type="ECO:0000313" key="3">
    <source>
        <dbReference type="EMBL" id="KAK5974193.1"/>
    </source>
</evidence>
<accession>A0AAN8IKR4</accession>
<feature type="region of interest" description="Disordered" evidence="1">
    <location>
        <begin position="241"/>
        <end position="260"/>
    </location>
</feature>
<feature type="region of interest" description="Disordered" evidence="1">
    <location>
        <begin position="169"/>
        <end position="189"/>
    </location>
</feature>
<gene>
    <name evidence="3" type="ORF">GCK32_006173</name>
</gene>
<reference evidence="3 4" key="1">
    <citation type="submission" date="2019-10" db="EMBL/GenBank/DDBJ databases">
        <title>Assembly and Annotation for the nematode Trichostrongylus colubriformis.</title>
        <authorList>
            <person name="Martin J."/>
        </authorList>
    </citation>
    <scope>NUCLEOTIDE SEQUENCE [LARGE SCALE GENOMIC DNA]</scope>
    <source>
        <strain evidence="3">G859</strain>
        <tissue evidence="3">Whole worm</tissue>
    </source>
</reference>
<name>A0AAN8IKR4_TRICO</name>
<dbReference type="Pfam" id="PF10545">
    <property type="entry name" value="MADF_DNA_bdg"/>
    <property type="match status" value="1"/>
</dbReference>
<dbReference type="AlphaFoldDB" id="A0AAN8IKR4"/>
<evidence type="ECO:0000256" key="1">
    <source>
        <dbReference type="SAM" id="MobiDB-lite"/>
    </source>
</evidence>
<evidence type="ECO:0000313" key="4">
    <source>
        <dbReference type="Proteomes" id="UP001331761"/>
    </source>
</evidence>
<comment type="caution">
    <text evidence="3">The sequence shown here is derived from an EMBL/GenBank/DDBJ whole genome shotgun (WGS) entry which is preliminary data.</text>
</comment>